<feature type="region of interest" description="Disordered" evidence="1">
    <location>
        <begin position="135"/>
        <end position="174"/>
    </location>
</feature>
<evidence type="ECO:0000313" key="3">
    <source>
        <dbReference type="Proteomes" id="UP000583944"/>
    </source>
</evidence>
<protein>
    <submittedName>
        <fullName evidence="2">Uncharacterized protein</fullName>
    </submittedName>
</protein>
<name>A0A7J6YDK5_TRYCR</name>
<dbReference type="VEuPathDB" id="TriTrypDB:BCY84_07910"/>
<dbReference type="Proteomes" id="UP000583944">
    <property type="component" value="Unassembled WGS sequence"/>
</dbReference>
<organism evidence="2 3">
    <name type="scientific">Trypanosoma cruzi</name>
    <dbReference type="NCBI Taxonomy" id="5693"/>
    <lineage>
        <taxon>Eukaryota</taxon>
        <taxon>Discoba</taxon>
        <taxon>Euglenozoa</taxon>
        <taxon>Kinetoplastea</taxon>
        <taxon>Metakinetoplastina</taxon>
        <taxon>Trypanosomatida</taxon>
        <taxon>Trypanosomatidae</taxon>
        <taxon>Trypanosoma</taxon>
        <taxon>Schizotrypanum</taxon>
    </lineage>
</organism>
<dbReference type="EMBL" id="JABDHM010000010">
    <property type="protein sequence ID" value="KAF5224851.1"/>
    <property type="molecule type" value="Genomic_DNA"/>
</dbReference>
<gene>
    <name evidence="2" type="ORF">ECC02_002156</name>
</gene>
<feature type="compositionally biased region" description="Polar residues" evidence="1">
    <location>
        <begin position="578"/>
        <end position="607"/>
    </location>
</feature>
<comment type="caution">
    <text evidence="2">The sequence shown here is derived from an EMBL/GenBank/DDBJ whole genome shotgun (WGS) entry which is preliminary data.</text>
</comment>
<feature type="compositionally biased region" description="Low complexity" evidence="1">
    <location>
        <begin position="146"/>
        <end position="158"/>
    </location>
</feature>
<dbReference type="PANTHER" id="PTHR34251:SF1">
    <property type="entry name" value="LEUCINE, GLUTAMATE AND LYSINE RICH 1"/>
    <property type="match status" value="1"/>
</dbReference>
<feature type="region of interest" description="Disordered" evidence="1">
    <location>
        <begin position="459"/>
        <end position="483"/>
    </location>
</feature>
<reference evidence="2 3" key="1">
    <citation type="journal article" date="2019" name="Genome Biol. Evol.">
        <title>Nanopore Sequencing Significantly Improves Genome Assembly of the Protozoan Parasite Trypanosoma cruzi.</title>
        <authorList>
            <person name="Diaz-Viraque F."/>
            <person name="Pita S."/>
            <person name="Greif G."/>
            <person name="de Souza R.C.M."/>
            <person name="Iraola G."/>
            <person name="Robello C."/>
        </authorList>
    </citation>
    <scope>NUCLEOTIDE SEQUENCE [LARGE SCALE GENOMIC DNA]</scope>
    <source>
        <strain evidence="2 3">Berenice</strain>
    </source>
</reference>
<feature type="compositionally biased region" description="Low complexity" evidence="1">
    <location>
        <begin position="645"/>
        <end position="878"/>
    </location>
</feature>
<feature type="compositionally biased region" description="Low complexity" evidence="1">
    <location>
        <begin position="566"/>
        <end position="577"/>
    </location>
</feature>
<proteinExistence type="predicted"/>
<feature type="region of interest" description="Disordered" evidence="1">
    <location>
        <begin position="560"/>
        <end position="884"/>
    </location>
</feature>
<accession>A0A7J6YDK5</accession>
<feature type="compositionally biased region" description="Low complexity" evidence="1">
    <location>
        <begin position="524"/>
        <end position="539"/>
    </location>
</feature>
<evidence type="ECO:0000256" key="1">
    <source>
        <dbReference type="SAM" id="MobiDB-lite"/>
    </source>
</evidence>
<feature type="compositionally biased region" description="Low complexity" evidence="1">
    <location>
        <begin position="474"/>
        <end position="483"/>
    </location>
</feature>
<dbReference type="InterPro" id="IPR038799">
    <property type="entry name" value="LEKR1"/>
</dbReference>
<sequence>MTLYTITIHPVRLFAPFCRQGCIYVMLISRKGVEITSNPSVCSTVGEVEFSKAEEINSARSFQVSFDSPKDRRMIDFSVYDITNRRHTSKLTGFEIPLAGMCSILAGESMCEKKSISFRIDGKPGRLEVVFRMHPASAPPPPLKTASAGGANDSAAASGKGGETQSSKPSGRLPVRAVEALTKAGIFPSETEVVEMDNDLAQEIAARTALLFPEERDLQEKVRTLEREIAQLEYDTQYAAKDKVISGSAALTALRDELKHWQNISDEIDAKSAHEAGIAPILPAVRTAPTIQTKALIAEVEDQLAAAQAKMRKLEALQIHRDVSNDVIPLLDEIENLEAVLIDLKKNTEEGGLEKKQDSGTEKYVDQWEQLAGMLYDKESVVEQLKHTVLALNRLQFEPYPAGIEAGFAEEAPKELPFIRDNKRRMVAEQSLDAALFGKDSPPRKTPQLPAANSGRHVDLLDDLFGGPPPPQSPTAQPSEQAALKTTGAELLSVQPSQDPVETYHPPVAATVVPVWAQPPQPPSEQQQQQEQREQQSAPEPLTLESAAASNVLNTEKVPGFENKQSAPSSPSATGSTKQIVQTGGPQNGGTSASADISATPAATVSGEQWPIPQRSGEGDLPALAASPLKSQPQQTASEPYSPVQQAQGQSAQQSLQNYASQQAQGQSAQQSPQNYASQQAQGQSAQQSPQNYASQQAQGQSAQQSPQNYASQQAQGQSAQQSLQNYASLQAQGQSAQQSLQNYASLQAQGQSAQQSPQNYTSLQAQGQSAQQSPQNYASLQAQGQSAQQSPQNYTSLQAQGQSAQQSPQNYASQQAQGQSAQQSPQNCASLQAQGQSAQQSPQNYTSLQAQGQSAQQHPQNYASQQVGQPQQQVAPSEAPVPPFVRRPATLEEIPYTNFYNIPLMGRACPLDIYLDGKTPTRGTELSILNNSDYDFIIGGVELKQEDMLSPSPDSTRTVPTRRWPQQLCVPGGGSRATCIIALHPSFPRASSLLMLVVVYIFSNGRYTPYAARFAV</sequence>
<dbReference type="AlphaFoldDB" id="A0A7J6YDK5"/>
<dbReference type="PANTHER" id="PTHR34251">
    <property type="entry name" value="LEUCINE-, GLUTAMATE- AND LYSINE-RICH PROTEIN 1"/>
    <property type="match status" value="1"/>
</dbReference>
<feature type="compositionally biased region" description="Polar residues" evidence="1">
    <location>
        <begin position="629"/>
        <end position="639"/>
    </location>
</feature>
<evidence type="ECO:0000313" key="2">
    <source>
        <dbReference type="EMBL" id="KAF5224851.1"/>
    </source>
</evidence>
<dbReference type="VEuPathDB" id="TriTrypDB:ECC02_002156"/>
<feature type="region of interest" description="Disordered" evidence="1">
    <location>
        <begin position="516"/>
        <end position="539"/>
    </location>
</feature>